<keyword evidence="1" id="KW-0472">Membrane</keyword>
<name>A0A6I6L1Z3_9SPHN</name>
<keyword evidence="1" id="KW-1133">Transmembrane helix</keyword>
<dbReference type="OrthoDB" id="7391705at2"/>
<gene>
    <name evidence="2" type="ORF">EUU25_00215</name>
</gene>
<protein>
    <submittedName>
        <fullName evidence="2">Uncharacterized protein</fullName>
    </submittedName>
</protein>
<sequence length="97" mass="11085">MTQPSRLEDPEYASYAWKRYWRLMRWMLLFTVSVTLLVLGSFWWNNGMVSIHFFIATAGAIIGAMMLTAALMGLVFLSSGTGHDESIEDIFKDEADR</sequence>
<accession>A0A6I6L1Z3</accession>
<keyword evidence="1" id="KW-0812">Transmembrane</keyword>
<evidence type="ECO:0000313" key="3">
    <source>
        <dbReference type="Proteomes" id="UP000428803"/>
    </source>
</evidence>
<dbReference type="RefSeq" id="WP_158897480.1">
    <property type="nucleotide sequence ID" value="NZ_CP035733.1"/>
</dbReference>
<keyword evidence="3" id="KW-1185">Reference proteome</keyword>
<dbReference type="AlphaFoldDB" id="A0A6I6L1Z3"/>
<reference evidence="3" key="1">
    <citation type="submission" date="2019-01" db="EMBL/GenBank/DDBJ databases">
        <title>Sphingorhabdus lacus sp.nov., isolated from an oligotrophic freshwater lake.</title>
        <authorList>
            <person name="Park M."/>
        </authorList>
    </citation>
    <scope>NUCLEOTIDE SEQUENCE [LARGE SCALE GENOMIC DNA]</scope>
    <source>
        <strain evidence="3">IMCC1753</strain>
    </source>
</reference>
<organism evidence="2 3">
    <name type="scientific">Sphingorhabdus lacus</name>
    <dbReference type="NCBI Taxonomy" id="392610"/>
    <lineage>
        <taxon>Bacteria</taxon>
        <taxon>Pseudomonadati</taxon>
        <taxon>Pseudomonadota</taxon>
        <taxon>Alphaproteobacteria</taxon>
        <taxon>Sphingomonadales</taxon>
        <taxon>Sphingomonadaceae</taxon>
        <taxon>Sphingorhabdus</taxon>
    </lineage>
</organism>
<dbReference type="KEGG" id="slaa:EUU25_00215"/>
<feature type="transmembrane region" description="Helical" evidence="1">
    <location>
        <begin position="26"/>
        <end position="45"/>
    </location>
</feature>
<dbReference type="Proteomes" id="UP000428803">
    <property type="component" value="Chromosome"/>
</dbReference>
<evidence type="ECO:0000256" key="1">
    <source>
        <dbReference type="SAM" id="Phobius"/>
    </source>
</evidence>
<dbReference type="EMBL" id="CP035733">
    <property type="protein sequence ID" value="QGY79179.1"/>
    <property type="molecule type" value="Genomic_DNA"/>
</dbReference>
<proteinExistence type="predicted"/>
<feature type="transmembrane region" description="Helical" evidence="1">
    <location>
        <begin position="51"/>
        <end position="77"/>
    </location>
</feature>
<evidence type="ECO:0000313" key="2">
    <source>
        <dbReference type="EMBL" id="QGY79179.1"/>
    </source>
</evidence>